<feature type="transmembrane region" description="Helical" evidence="8">
    <location>
        <begin position="264"/>
        <end position="282"/>
    </location>
</feature>
<evidence type="ECO:0000256" key="2">
    <source>
        <dbReference type="ARBA" id="ARBA00022475"/>
    </source>
</evidence>
<feature type="transmembrane region" description="Helical" evidence="8">
    <location>
        <begin position="191"/>
        <end position="209"/>
    </location>
</feature>
<reference evidence="9" key="1">
    <citation type="submission" date="2018-05" db="EMBL/GenBank/DDBJ databases">
        <authorList>
            <person name="Lanie J.A."/>
            <person name="Ng W.-L."/>
            <person name="Kazmierczak K.M."/>
            <person name="Andrzejewski T.M."/>
            <person name="Davidsen T.M."/>
            <person name="Wayne K.J."/>
            <person name="Tettelin H."/>
            <person name="Glass J.I."/>
            <person name="Rusch D."/>
            <person name="Podicherti R."/>
            <person name="Tsui H.-C.T."/>
            <person name="Winkler M.E."/>
        </authorList>
    </citation>
    <scope>NUCLEOTIDE SEQUENCE</scope>
</reference>
<feature type="transmembrane region" description="Helical" evidence="8">
    <location>
        <begin position="13"/>
        <end position="35"/>
    </location>
</feature>
<keyword evidence="5" id="KW-0378">Hydrolase</keyword>
<dbReference type="Pfam" id="PF09721">
    <property type="entry name" value="Exosortase_EpsH"/>
    <property type="match status" value="1"/>
</dbReference>
<dbReference type="InterPro" id="IPR019127">
    <property type="entry name" value="Exosortase"/>
</dbReference>
<dbReference type="GO" id="GO:0005886">
    <property type="term" value="C:plasma membrane"/>
    <property type="evidence" value="ECO:0007669"/>
    <property type="project" value="UniProtKB-SubCell"/>
</dbReference>
<keyword evidence="3" id="KW-0645">Protease</keyword>
<feature type="transmembrane region" description="Helical" evidence="8">
    <location>
        <begin position="47"/>
        <end position="68"/>
    </location>
</feature>
<feature type="transmembrane region" description="Helical" evidence="8">
    <location>
        <begin position="216"/>
        <end position="244"/>
    </location>
</feature>
<evidence type="ECO:0000256" key="5">
    <source>
        <dbReference type="ARBA" id="ARBA00022801"/>
    </source>
</evidence>
<name>A0A381Z8X6_9ZZZZ</name>
<keyword evidence="7 8" id="KW-0472">Membrane</keyword>
<evidence type="ECO:0000256" key="7">
    <source>
        <dbReference type="ARBA" id="ARBA00023136"/>
    </source>
</evidence>
<feature type="transmembrane region" description="Helical" evidence="8">
    <location>
        <begin position="303"/>
        <end position="325"/>
    </location>
</feature>
<keyword evidence="4 8" id="KW-0812">Transmembrane</keyword>
<dbReference type="GO" id="GO:0008233">
    <property type="term" value="F:peptidase activity"/>
    <property type="evidence" value="ECO:0007669"/>
    <property type="project" value="UniProtKB-KW"/>
</dbReference>
<feature type="transmembrane region" description="Helical" evidence="8">
    <location>
        <begin position="123"/>
        <end position="142"/>
    </location>
</feature>
<evidence type="ECO:0000256" key="1">
    <source>
        <dbReference type="ARBA" id="ARBA00004651"/>
    </source>
</evidence>
<dbReference type="InterPro" id="IPR026392">
    <property type="entry name" value="Exo/Archaeosortase_dom"/>
</dbReference>
<protein>
    <recommendedName>
        <fullName evidence="10">Methanolan biosynthesis EpsI domain-containing protein</fullName>
    </recommendedName>
</protein>
<proteinExistence type="predicted"/>
<evidence type="ECO:0000256" key="4">
    <source>
        <dbReference type="ARBA" id="ARBA00022692"/>
    </source>
</evidence>
<keyword evidence="2" id="KW-1003">Cell membrane</keyword>
<feature type="transmembrane region" description="Helical" evidence="8">
    <location>
        <begin position="88"/>
        <end position="111"/>
    </location>
</feature>
<dbReference type="AlphaFoldDB" id="A0A381Z8X6"/>
<evidence type="ECO:0008006" key="10">
    <source>
        <dbReference type="Google" id="ProtNLM"/>
    </source>
</evidence>
<comment type="subcellular location">
    <subcellularLocation>
        <location evidence="1">Cell membrane</location>
        <topology evidence="1">Multi-pass membrane protein</topology>
    </subcellularLocation>
</comment>
<evidence type="ECO:0000256" key="3">
    <source>
        <dbReference type="ARBA" id="ARBA00022670"/>
    </source>
</evidence>
<evidence type="ECO:0000256" key="6">
    <source>
        <dbReference type="ARBA" id="ARBA00022989"/>
    </source>
</evidence>
<dbReference type="EMBL" id="UINC01020402">
    <property type="protein sequence ID" value="SVA85700.1"/>
    <property type="molecule type" value="Genomic_DNA"/>
</dbReference>
<sequence length="499" mass="54893">MHSLPVQLNDKTIIPKFIFGAAALVLAIDPVLWLVQTWRDPSYDSSGFIVFCVCAGIFLWSITSDRLSHKVNLGLPLFLLTVSSLTRLVGQVFAINVIGAITLVLDVYAIGHLAAVGFRKRPISPGWLAVCFAFSLPLERIIQRTIGYGLQSISADGACLVLGNIFDNVRCNGIRILIDHQDVLVDLPCSGARALLLLLLFYSACMSVCRPGFVKGIVGFGITLLSGILVNVLRIIFLATGIAYPNYFMGIDVMQTPWHDLSGLVFLAIGCLPVIYWALLVYNPNPFQGNSNDKKERQIEKPLLRINPLYQAVGFLVLAFVIINLPRKPIDIAKPNIKVNLPSWIHGDIATPVPLFQKEKAYFIKYGGAAAKAVYGQHGLLIVKTSAPLRHLHSPEVCLRGLGFDVQYKGVSHKTLPTAIYKATASDGTSYRVAVSFVSNHGHVASNVSEAVWHWMQNPGGTWSALQRISPWNLDDDENNRWDLAVMAAMDIRTNQPLI</sequence>
<keyword evidence="6 8" id="KW-1133">Transmembrane helix</keyword>
<evidence type="ECO:0000313" key="9">
    <source>
        <dbReference type="EMBL" id="SVA85700.1"/>
    </source>
</evidence>
<dbReference type="NCBIfam" id="TIGR04178">
    <property type="entry name" value="exo_archaeo"/>
    <property type="match status" value="1"/>
</dbReference>
<dbReference type="NCBIfam" id="NF033770">
    <property type="entry name" value="exosort_XrtT"/>
    <property type="match status" value="1"/>
</dbReference>
<organism evidence="9">
    <name type="scientific">marine metagenome</name>
    <dbReference type="NCBI Taxonomy" id="408172"/>
    <lineage>
        <taxon>unclassified sequences</taxon>
        <taxon>metagenomes</taxon>
        <taxon>ecological metagenomes</taxon>
    </lineage>
</organism>
<gene>
    <name evidence="9" type="ORF">METZ01_LOCUS138554</name>
</gene>
<evidence type="ECO:0000256" key="8">
    <source>
        <dbReference type="SAM" id="Phobius"/>
    </source>
</evidence>
<dbReference type="GO" id="GO:0006508">
    <property type="term" value="P:proteolysis"/>
    <property type="evidence" value="ECO:0007669"/>
    <property type="project" value="UniProtKB-KW"/>
</dbReference>
<accession>A0A381Z8X6</accession>